<dbReference type="Proteomes" id="UP000245647">
    <property type="component" value="Unassembled WGS sequence"/>
</dbReference>
<keyword evidence="3" id="KW-1185">Reference proteome</keyword>
<evidence type="ECO:0008006" key="4">
    <source>
        <dbReference type="Google" id="ProtNLM"/>
    </source>
</evidence>
<protein>
    <recommendedName>
        <fullName evidence="4">Lipoprotein</fullName>
    </recommendedName>
</protein>
<dbReference type="PROSITE" id="PS51257">
    <property type="entry name" value="PROKAR_LIPOPROTEIN"/>
    <property type="match status" value="1"/>
</dbReference>
<evidence type="ECO:0000256" key="1">
    <source>
        <dbReference type="SAM" id="SignalP"/>
    </source>
</evidence>
<name>A0A2U2PE77_9SPHI</name>
<evidence type="ECO:0000313" key="2">
    <source>
        <dbReference type="EMBL" id="PWG79614.1"/>
    </source>
</evidence>
<dbReference type="AlphaFoldDB" id="A0A2U2PE77"/>
<proteinExistence type="predicted"/>
<evidence type="ECO:0000313" key="3">
    <source>
        <dbReference type="Proteomes" id="UP000245647"/>
    </source>
</evidence>
<feature type="signal peptide" evidence="1">
    <location>
        <begin position="1"/>
        <end position="22"/>
    </location>
</feature>
<organism evidence="2 3">
    <name type="scientific">Pararcticibacter amylolyticus</name>
    <dbReference type="NCBI Taxonomy" id="2173175"/>
    <lineage>
        <taxon>Bacteria</taxon>
        <taxon>Pseudomonadati</taxon>
        <taxon>Bacteroidota</taxon>
        <taxon>Sphingobacteriia</taxon>
        <taxon>Sphingobacteriales</taxon>
        <taxon>Sphingobacteriaceae</taxon>
        <taxon>Pararcticibacter</taxon>
    </lineage>
</organism>
<dbReference type="OrthoDB" id="793512at2"/>
<reference evidence="2 3" key="1">
    <citation type="submission" date="2018-04" db="EMBL/GenBank/DDBJ databases">
        <title>Pedobacter chongqingensis sp. nov., isolated from a rottenly hemp rope.</title>
        <authorList>
            <person name="Cai Y."/>
        </authorList>
    </citation>
    <scope>NUCLEOTIDE SEQUENCE [LARGE SCALE GENOMIC DNA]</scope>
    <source>
        <strain evidence="2 3">FJ4-8</strain>
    </source>
</reference>
<gene>
    <name evidence="2" type="ORF">DDR33_16245</name>
</gene>
<feature type="chain" id="PRO_5015445225" description="Lipoprotein" evidence="1">
    <location>
        <begin position="23"/>
        <end position="159"/>
    </location>
</feature>
<dbReference type="EMBL" id="QEAS01000013">
    <property type="protein sequence ID" value="PWG79614.1"/>
    <property type="molecule type" value="Genomic_DNA"/>
</dbReference>
<dbReference type="RefSeq" id="WP_109416858.1">
    <property type="nucleotide sequence ID" value="NZ_QEAS01000013.1"/>
</dbReference>
<sequence length="159" mass="17844">MKRKPILFLAGLLFLIACGQKASVPRSQSDFVMRLKRAQDTVKIFQHQKELQARIITNMGKYVANNLTFKHWTFKVENISDLGLDLKVPAPKDTTGYNVKFVMPVSPEVKDAASKLKVGDLIKVDGEIAMKTPEGKISMNDYFQSDSAKFIKIAPTLIQ</sequence>
<comment type="caution">
    <text evidence="2">The sequence shown here is derived from an EMBL/GenBank/DDBJ whole genome shotgun (WGS) entry which is preliminary data.</text>
</comment>
<keyword evidence="1" id="KW-0732">Signal</keyword>
<accession>A0A2U2PE77</accession>